<dbReference type="GO" id="GO:0005737">
    <property type="term" value="C:cytoplasm"/>
    <property type="evidence" value="ECO:0007669"/>
    <property type="project" value="TreeGrafter"/>
</dbReference>
<dbReference type="Ensembl" id="ENSSPAT00000007886.1">
    <property type="protein sequence ID" value="ENSSPAP00000007737.1"/>
    <property type="gene ID" value="ENSSPAG00000005913.1"/>
</dbReference>
<feature type="region of interest" description="Disordered" evidence="8">
    <location>
        <begin position="50"/>
        <end position="79"/>
    </location>
</feature>
<dbReference type="InterPro" id="IPR050787">
    <property type="entry name" value="Natriuretic_peptide"/>
</dbReference>
<name>A0A3B5A1F6_9TELE</name>
<dbReference type="GeneTree" id="ENSGT00940000171201"/>
<dbReference type="PRINTS" id="PR00712">
    <property type="entry name" value="BNATPEPTIDE"/>
</dbReference>
<reference evidence="10" key="1">
    <citation type="submission" date="2023-09" db="UniProtKB">
        <authorList>
            <consortium name="Ensembl"/>
        </authorList>
    </citation>
    <scope>IDENTIFICATION</scope>
</reference>
<dbReference type="PANTHER" id="PTHR14066">
    <property type="entry name" value="ATRIAL NATRIURETIC FACTOR PRECURSOR"/>
    <property type="match status" value="1"/>
</dbReference>
<evidence type="ECO:0000256" key="9">
    <source>
        <dbReference type="SAM" id="SignalP"/>
    </source>
</evidence>
<evidence type="ECO:0000313" key="10">
    <source>
        <dbReference type="Ensembl" id="ENSSPAP00000007737.1"/>
    </source>
</evidence>
<dbReference type="GO" id="GO:0097746">
    <property type="term" value="P:blood vessel diameter maintenance"/>
    <property type="evidence" value="ECO:0007669"/>
    <property type="project" value="UniProtKB-KW"/>
</dbReference>
<comment type="subcellular location">
    <subcellularLocation>
        <location evidence="1 7">Secreted</location>
    </subcellularLocation>
</comment>
<dbReference type="GO" id="GO:0007168">
    <property type="term" value="P:receptor guanylyl cyclase signaling pathway"/>
    <property type="evidence" value="ECO:0007669"/>
    <property type="project" value="TreeGrafter"/>
</dbReference>
<dbReference type="STRING" id="144197.ENSSPAP00000007737"/>
<feature type="compositionally biased region" description="Basic and acidic residues" evidence="8">
    <location>
        <begin position="58"/>
        <end position="74"/>
    </location>
</feature>
<accession>A0A3B5A1F6</accession>
<sequence>MHPSSFVLCGLLVILNLQLSSAYPIGGGLTDADVDALKVLLYRLEESIPEQPTMDQRNPADRDGLDGLSRENAADRLNPQADLDEALIREFLSAKNLKSLRNDPRKSSNCFGGRIDRIGTMSSLGCNTVGRKSKLYEHSSWTGNVVSTS</sequence>
<feature type="chain" id="PRO_5017253447" evidence="9">
    <location>
        <begin position="23"/>
        <end position="149"/>
    </location>
</feature>
<organism evidence="10">
    <name type="scientific">Stegastes partitus</name>
    <name type="common">bicolor damselfish</name>
    <dbReference type="NCBI Taxonomy" id="144197"/>
    <lineage>
        <taxon>Eukaryota</taxon>
        <taxon>Metazoa</taxon>
        <taxon>Chordata</taxon>
        <taxon>Craniata</taxon>
        <taxon>Vertebrata</taxon>
        <taxon>Euteleostomi</taxon>
        <taxon>Actinopterygii</taxon>
        <taxon>Neopterygii</taxon>
        <taxon>Teleostei</taxon>
        <taxon>Neoteleostei</taxon>
        <taxon>Acanthomorphata</taxon>
        <taxon>Ovalentaria</taxon>
        <taxon>Pomacentridae</taxon>
        <taxon>Stegastes</taxon>
    </lineage>
</organism>
<keyword evidence="3" id="KW-0964">Secreted</keyword>
<dbReference type="PANTHER" id="PTHR14066:SF10">
    <property type="entry name" value="NATRIURETIC PEPTIDES B"/>
    <property type="match status" value="1"/>
</dbReference>
<dbReference type="InterPro" id="IPR002408">
    <property type="entry name" value="Natriuretic_peptide_brain"/>
</dbReference>
<dbReference type="InterPro" id="IPR030480">
    <property type="entry name" value="Natr_peptide_CS"/>
</dbReference>
<dbReference type="GO" id="GO:0006182">
    <property type="term" value="P:cGMP biosynthetic process"/>
    <property type="evidence" value="ECO:0007669"/>
    <property type="project" value="TreeGrafter"/>
</dbReference>
<comment type="similarity">
    <text evidence="2 7">Belongs to the natriuretic peptide family.</text>
</comment>
<evidence type="ECO:0000256" key="8">
    <source>
        <dbReference type="SAM" id="MobiDB-lite"/>
    </source>
</evidence>
<dbReference type="PROSITE" id="PS00263">
    <property type="entry name" value="NATRIURETIC_PEPTIDE"/>
    <property type="match status" value="1"/>
</dbReference>
<evidence type="ECO:0000256" key="7">
    <source>
        <dbReference type="RuleBase" id="RU003686"/>
    </source>
</evidence>
<keyword evidence="4 9" id="KW-0732">Signal</keyword>
<keyword evidence="6" id="KW-1015">Disulfide bond</keyword>
<dbReference type="GO" id="GO:0007218">
    <property type="term" value="P:neuropeptide signaling pathway"/>
    <property type="evidence" value="ECO:0007669"/>
    <property type="project" value="TreeGrafter"/>
</dbReference>
<evidence type="ECO:0000256" key="3">
    <source>
        <dbReference type="ARBA" id="ARBA00022525"/>
    </source>
</evidence>
<keyword evidence="5 7" id="KW-0838">Vasoactive</keyword>
<protein>
    <submittedName>
        <fullName evidence="10">Brain natriuretic peptide-like</fullName>
    </submittedName>
</protein>
<dbReference type="AlphaFoldDB" id="A0A3B5A1F6"/>
<dbReference type="SMART" id="SM00183">
    <property type="entry name" value="NAT_PEP"/>
    <property type="match status" value="1"/>
</dbReference>
<evidence type="ECO:0000256" key="1">
    <source>
        <dbReference type="ARBA" id="ARBA00004613"/>
    </source>
</evidence>
<dbReference type="GO" id="GO:0005179">
    <property type="term" value="F:hormone activity"/>
    <property type="evidence" value="ECO:0007669"/>
    <property type="project" value="InterPro"/>
</dbReference>
<dbReference type="Pfam" id="PF00212">
    <property type="entry name" value="ANP"/>
    <property type="match status" value="1"/>
</dbReference>
<dbReference type="GO" id="GO:0051427">
    <property type="term" value="F:hormone receptor binding"/>
    <property type="evidence" value="ECO:0007669"/>
    <property type="project" value="TreeGrafter"/>
</dbReference>
<dbReference type="InterPro" id="IPR000663">
    <property type="entry name" value="Natr_peptide"/>
</dbReference>
<feature type="signal peptide" evidence="9">
    <location>
        <begin position="1"/>
        <end position="22"/>
    </location>
</feature>
<proteinExistence type="inferred from homology"/>
<dbReference type="GO" id="GO:0019934">
    <property type="term" value="P:cGMP-mediated signaling"/>
    <property type="evidence" value="ECO:0007669"/>
    <property type="project" value="TreeGrafter"/>
</dbReference>
<dbReference type="GO" id="GO:0005615">
    <property type="term" value="C:extracellular space"/>
    <property type="evidence" value="ECO:0007669"/>
    <property type="project" value="TreeGrafter"/>
</dbReference>
<evidence type="ECO:0000256" key="4">
    <source>
        <dbReference type="ARBA" id="ARBA00022729"/>
    </source>
</evidence>
<evidence type="ECO:0000256" key="2">
    <source>
        <dbReference type="ARBA" id="ARBA00009041"/>
    </source>
</evidence>
<dbReference type="GO" id="GO:0003085">
    <property type="term" value="P:negative regulation of systemic arterial blood pressure"/>
    <property type="evidence" value="ECO:0007669"/>
    <property type="project" value="TreeGrafter"/>
</dbReference>
<evidence type="ECO:0000256" key="6">
    <source>
        <dbReference type="ARBA" id="ARBA00023157"/>
    </source>
</evidence>
<evidence type="ECO:0000256" key="5">
    <source>
        <dbReference type="ARBA" id="ARBA00022858"/>
    </source>
</evidence>